<comment type="caution">
    <text evidence="1">The sequence shown here is derived from an EMBL/GenBank/DDBJ whole genome shotgun (WGS) entry which is preliminary data.</text>
</comment>
<organism evidence="1 2">
    <name type="scientific">Microbacterium immunditiarum</name>
    <dbReference type="NCBI Taxonomy" id="337480"/>
    <lineage>
        <taxon>Bacteria</taxon>
        <taxon>Bacillati</taxon>
        <taxon>Actinomycetota</taxon>
        <taxon>Actinomycetes</taxon>
        <taxon>Micrococcales</taxon>
        <taxon>Microbacteriaceae</taxon>
        <taxon>Microbacterium</taxon>
    </lineage>
</organism>
<sequence length="117" mass="13611">MPIELTTRLHPMWRHDDAIREFCAVHGLKPDPWQGPLTAFREVVEAYAVAQGWVKRYANNPWPFPDWTQVPREVPLFSFALEGRERHGMLGREITQADWEWIASVERRKTDGASKGN</sequence>
<evidence type="ECO:0000313" key="1">
    <source>
        <dbReference type="EMBL" id="NYE19459.1"/>
    </source>
</evidence>
<reference evidence="1 2" key="1">
    <citation type="submission" date="2020-07" db="EMBL/GenBank/DDBJ databases">
        <title>Sequencing the genomes of 1000 actinobacteria strains.</title>
        <authorList>
            <person name="Klenk H.-P."/>
        </authorList>
    </citation>
    <scope>NUCLEOTIDE SEQUENCE [LARGE SCALE GENOMIC DNA]</scope>
    <source>
        <strain evidence="1 2">DSM 24662</strain>
    </source>
</reference>
<dbReference type="AlphaFoldDB" id="A0A7Y9GMW5"/>
<name>A0A7Y9GMW5_9MICO</name>
<keyword evidence="2" id="KW-1185">Reference proteome</keyword>
<gene>
    <name evidence="1" type="ORF">BJ991_001487</name>
</gene>
<dbReference type="RefSeq" id="WP_179488823.1">
    <property type="nucleotide sequence ID" value="NZ_JACCBV010000001.1"/>
</dbReference>
<proteinExistence type="predicted"/>
<protein>
    <submittedName>
        <fullName evidence="1">Uncharacterized protein</fullName>
    </submittedName>
</protein>
<evidence type="ECO:0000313" key="2">
    <source>
        <dbReference type="Proteomes" id="UP000576969"/>
    </source>
</evidence>
<dbReference type="EMBL" id="JACCBV010000001">
    <property type="protein sequence ID" value="NYE19459.1"/>
    <property type="molecule type" value="Genomic_DNA"/>
</dbReference>
<accession>A0A7Y9GMW5</accession>
<dbReference type="Proteomes" id="UP000576969">
    <property type="component" value="Unassembled WGS sequence"/>
</dbReference>